<accession>A0A932QXT3</accession>
<dbReference type="GO" id="GO:0016887">
    <property type="term" value="F:ATP hydrolysis activity"/>
    <property type="evidence" value="ECO:0007669"/>
    <property type="project" value="TreeGrafter"/>
</dbReference>
<evidence type="ECO:0000256" key="3">
    <source>
        <dbReference type="ARBA" id="ARBA00022840"/>
    </source>
</evidence>
<comment type="caution">
    <text evidence="6">The sequence shown here is derived from an EMBL/GenBank/DDBJ whole genome shotgun (WGS) entry which is preliminary data.</text>
</comment>
<dbReference type="GO" id="GO:0005886">
    <property type="term" value="C:plasma membrane"/>
    <property type="evidence" value="ECO:0007669"/>
    <property type="project" value="TreeGrafter"/>
</dbReference>
<dbReference type="Proteomes" id="UP000753196">
    <property type="component" value="Unassembled WGS sequence"/>
</dbReference>
<evidence type="ECO:0000256" key="1">
    <source>
        <dbReference type="ARBA" id="ARBA00006611"/>
    </source>
</evidence>
<evidence type="ECO:0000259" key="5">
    <source>
        <dbReference type="PROSITE" id="PS00662"/>
    </source>
</evidence>
<dbReference type="CDD" id="cd01129">
    <property type="entry name" value="PulE-GspE-like"/>
    <property type="match status" value="1"/>
</dbReference>
<dbReference type="PANTHER" id="PTHR30258:SF2">
    <property type="entry name" value="COMG OPERON PROTEIN 1"/>
    <property type="match status" value="1"/>
</dbReference>
<evidence type="ECO:0000256" key="2">
    <source>
        <dbReference type="ARBA" id="ARBA00022741"/>
    </source>
</evidence>
<dbReference type="PROSITE" id="PS00662">
    <property type="entry name" value="T2SP_E"/>
    <property type="match status" value="1"/>
</dbReference>
<evidence type="ECO:0000313" key="6">
    <source>
        <dbReference type="EMBL" id="MBI3630752.1"/>
    </source>
</evidence>
<feature type="region of interest" description="Disordered" evidence="4">
    <location>
        <begin position="1"/>
        <end position="21"/>
    </location>
</feature>
<feature type="domain" description="Bacterial type II secretion system protein E" evidence="5">
    <location>
        <begin position="175"/>
        <end position="189"/>
    </location>
</feature>
<keyword evidence="3" id="KW-0067">ATP-binding</keyword>
<evidence type="ECO:0000313" key="7">
    <source>
        <dbReference type="Proteomes" id="UP000753196"/>
    </source>
</evidence>
<dbReference type="EMBL" id="JACQCR010000004">
    <property type="protein sequence ID" value="MBI3630752.1"/>
    <property type="molecule type" value="Genomic_DNA"/>
</dbReference>
<dbReference type="SMART" id="SM00382">
    <property type="entry name" value="AAA"/>
    <property type="match status" value="1"/>
</dbReference>
<dbReference type="InterPro" id="IPR027417">
    <property type="entry name" value="P-loop_NTPase"/>
</dbReference>
<name>A0A932QXT3_9BACT</name>
<organism evidence="6 7">
    <name type="scientific">Candidatus Sungiibacteriota bacterium</name>
    <dbReference type="NCBI Taxonomy" id="2750080"/>
    <lineage>
        <taxon>Bacteria</taxon>
        <taxon>Candidatus Sungiibacteriota</taxon>
    </lineage>
</organism>
<comment type="similarity">
    <text evidence="1">Belongs to the GSP E family.</text>
</comment>
<dbReference type="PANTHER" id="PTHR30258">
    <property type="entry name" value="TYPE II SECRETION SYSTEM PROTEIN GSPE-RELATED"/>
    <property type="match status" value="1"/>
</dbReference>
<dbReference type="InterPro" id="IPR003593">
    <property type="entry name" value="AAA+_ATPase"/>
</dbReference>
<dbReference type="SUPFAM" id="SSF52540">
    <property type="entry name" value="P-loop containing nucleoside triphosphate hydrolases"/>
    <property type="match status" value="1"/>
</dbReference>
<dbReference type="AlphaFoldDB" id="A0A932QXT3"/>
<dbReference type="InterPro" id="IPR001482">
    <property type="entry name" value="T2SS/T4SS_dom"/>
</dbReference>
<dbReference type="Pfam" id="PF00437">
    <property type="entry name" value="T2SSE"/>
    <property type="match status" value="1"/>
</dbReference>
<proteinExistence type="inferred from homology"/>
<dbReference type="Gene3D" id="3.40.50.300">
    <property type="entry name" value="P-loop containing nucleotide triphosphate hydrolases"/>
    <property type="match status" value="1"/>
</dbReference>
<sequence>MAVVPEGGNTSESAPTASGKKGLGAAVSHLFNREAEISLDDVSSAANEVPASRPALTPRMISLRVSIFPTLAGDAVVLRLMNREDMLLHIDQLGMVEGTLALFKRLIAKDYGMVLVTGPSGSGKTTTLYSLLQTMRAKEKNIVTLEDPVELRLEDIRQSQVSGEFTFASGMRSILRQDPDVIMIGEIRDPETAENAVRASLAGRVVLSTIHANTTLGTIPRMIDMHVDRSLIAYSLNGVVAQRLVRKICPDCRIGYTPHQEFLAYFKIDPAQQTFTKGAGCEACRHTGFRGRTGLFEVLYFDDTVQTLIIERAPMKELEDYVAKSGIKTLKQDAMEKALAGITTLEEAGKVV</sequence>
<protein>
    <submittedName>
        <fullName evidence="6">Type II/IV secretion system protein</fullName>
    </submittedName>
</protein>
<reference evidence="6" key="1">
    <citation type="submission" date="2020-07" db="EMBL/GenBank/DDBJ databases">
        <title>Huge and variable diversity of episymbiotic CPR bacteria and DPANN archaea in groundwater ecosystems.</title>
        <authorList>
            <person name="He C.Y."/>
            <person name="Keren R."/>
            <person name="Whittaker M."/>
            <person name="Farag I.F."/>
            <person name="Doudna J."/>
            <person name="Cate J.H.D."/>
            <person name="Banfield J.F."/>
        </authorList>
    </citation>
    <scope>NUCLEOTIDE SEQUENCE</scope>
    <source>
        <strain evidence="6">NC_groundwater_973_Pr1_S-0.2um_54_13</strain>
    </source>
</reference>
<evidence type="ECO:0000256" key="4">
    <source>
        <dbReference type="SAM" id="MobiDB-lite"/>
    </source>
</evidence>
<keyword evidence="2" id="KW-0547">Nucleotide-binding</keyword>
<gene>
    <name evidence="6" type="ORF">HY221_00205</name>
</gene>
<dbReference type="GO" id="GO:0005524">
    <property type="term" value="F:ATP binding"/>
    <property type="evidence" value="ECO:0007669"/>
    <property type="project" value="UniProtKB-KW"/>
</dbReference>